<gene>
    <name evidence="2" type="ORF">DI632_00030</name>
</gene>
<dbReference type="Gene3D" id="3.40.50.720">
    <property type="entry name" value="NAD(P)-binding Rossmann-like Domain"/>
    <property type="match status" value="1"/>
</dbReference>
<organism evidence="2 3">
    <name type="scientific">Sphingomonas hengshuiensis</name>
    <dbReference type="NCBI Taxonomy" id="1609977"/>
    <lineage>
        <taxon>Bacteria</taxon>
        <taxon>Pseudomonadati</taxon>
        <taxon>Pseudomonadota</taxon>
        <taxon>Alphaproteobacteria</taxon>
        <taxon>Sphingomonadales</taxon>
        <taxon>Sphingomonadaceae</taxon>
        <taxon>Sphingomonas</taxon>
    </lineage>
</organism>
<dbReference type="Pfam" id="PF00899">
    <property type="entry name" value="ThiF"/>
    <property type="match status" value="1"/>
</dbReference>
<name>A0A2W5BD45_9SPHN</name>
<proteinExistence type="predicted"/>
<dbReference type="InterPro" id="IPR035985">
    <property type="entry name" value="Ubiquitin-activating_enz"/>
</dbReference>
<dbReference type="AlphaFoldDB" id="A0A2W5BD45"/>
<evidence type="ECO:0000313" key="3">
    <source>
        <dbReference type="Proteomes" id="UP000248614"/>
    </source>
</evidence>
<sequence length="262" mass="28670">MPPMPAEPAAAAEIASQPSPFVYEDTAATRAGIAAVSKRLAGGTIAIIGLGGTGSEVLDLISKTPCQRILLFDGDRVEQHTAWRAPGAMPWGTIVLGPYKVEHYAEVYSRMHKGILIYREDLTPDNIYLLDDVDFVFVCVDSVRARAFIIPELERRDLPFIDCGLGLRLVGDCVMGQVRVTTSTPAMRAHVHEGSRIPVAGRDDDELYRSNIQVACLNRLAATLAVIQYKQLRGFYADSEAEYHCVYSVDGNTIVNADRADT</sequence>
<evidence type="ECO:0000259" key="1">
    <source>
        <dbReference type="Pfam" id="PF00899"/>
    </source>
</evidence>
<feature type="domain" description="THIF-type NAD/FAD binding fold" evidence="1">
    <location>
        <begin position="37"/>
        <end position="176"/>
    </location>
</feature>
<dbReference type="Proteomes" id="UP000248614">
    <property type="component" value="Unassembled WGS sequence"/>
</dbReference>
<accession>A0A2W5BD45</accession>
<comment type="caution">
    <text evidence="2">The sequence shown here is derived from an EMBL/GenBank/DDBJ whole genome shotgun (WGS) entry which is preliminary data.</text>
</comment>
<protein>
    <recommendedName>
        <fullName evidence="1">THIF-type NAD/FAD binding fold domain-containing protein</fullName>
    </recommendedName>
</protein>
<evidence type="ECO:0000313" key="2">
    <source>
        <dbReference type="EMBL" id="PZO81005.1"/>
    </source>
</evidence>
<dbReference type="GO" id="GO:0008641">
    <property type="term" value="F:ubiquitin-like modifier activating enzyme activity"/>
    <property type="evidence" value="ECO:0007669"/>
    <property type="project" value="InterPro"/>
</dbReference>
<dbReference type="CDD" id="cd01483">
    <property type="entry name" value="E1_enzyme_family"/>
    <property type="match status" value="1"/>
</dbReference>
<dbReference type="SUPFAM" id="SSF69572">
    <property type="entry name" value="Activating enzymes of the ubiquitin-like proteins"/>
    <property type="match status" value="1"/>
</dbReference>
<reference evidence="2 3" key="1">
    <citation type="submission" date="2017-08" db="EMBL/GenBank/DDBJ databases">
        <title>Infants hospitalized years apart are colonized by the same room-sourced microbial strains.</title>
        <authorList>
            <person name="Brooks B."/>
            <person name="Olm M.R."/>
            <person name="Firek B.A."/>
            <person name="Baker R."/>
            <person name="Thomas B.C."/>
            <person name="Morowitz M.J."/>
            <person name="Banfield J.F."/>
        </authorList>
    </citation>
    <scope>NUCLEOTIDE SEQUENCE [LARGE SCALE GENOMIC DNA]</scope>
    <source>
        <strain evidence="2">S2_018_000_R3_110</strain>
    </source>
</reference>
<dbReference type="EMBL" id="QFNF01000001">
    <property type="protein sequence ID" value="PZO81005.1"/>
    <property type="molecule type" value="Genomic_DNA"/>
</dbReference>
<dbReference type="InterPro" id="IPR000594">
    <property type="entry name" value="ThiF_NAD_FAD-bd"/>
</dbReference>